<dbReference type="InterPro" id="IPR029063">
    <property type="entry name" value="SAM-dependent_MTases_sf"/>
</dbReference>
<comment type="caution">
    <text evidence="2">The sequence shown here is derived from an EMBL/GenBank/DDBJ whole genome shotgun (WGS) entry which is preliminary data.</text>
</comment>
<proteinExistence type="predicted"/>
<feature type="domain" description="Methyltransferase type 11" evidence="1">
    <location>
        <begin position="77"/>
        <end position="168"/>
    </location>
</feature>
<name>A0ABW9UP75_9BACL</name>
<dbReference type="InterPro" id="IPR013216">
    <property type="entry name" value="Methyltransf_11"/>
</dbReference>
<evidence type="ECO:0000313" key="3">
    <source>
        <dbReference type="Proteomes" id="UP000467637"/>
    </source>
</evidence>
<evidence type="ECO:0000313" key="2">
    <source>
        <dbReference type="EMBL" id="MVQ39720.1"/>
    </source>
</evidence>
<dbReference type="SUPFAM" id="SSF53335">
    <property type="entry name" value="S-adenosyl-L-methionine-dependent methyltransferases"/>
    <property type="match status" value="1"/>
</dbReference>
<dbReference type="EMBL" id="WSEM01000037">
    <property type="protein sequence ID" value="MVQ39720.1"/>
    <property type="molecule type" value="Genomic_DNA"/>
</dbReference>
<keyword evidence="2" id="KW-0808">Transferase</keyword>
<dbReference type="GO" id="GO:0032259">
    <property type="term" value="P:methylation"/>
    <property type="evidence" value="ECO:0007669"/>
    <property type="project" value="UniProtKB-KW"/>
</dbReference>
<dbReference type="Proteomes" id="UP000467637">
    <property type="component" value="Unassembled WGS sequence"/>
</dbReference>
<reference evidence="2 3" key="1">
    <citation type="submission" date="2019-12" db="EMBL/GenBank/DDBJ databases">
        <authorList>
            <person name="Huq M.A."/>
        </authorList>
    </citation>
    <scope>NUCLEOTIDE SEQUENCE [LARGE SCALE GENOMIC DNA]</scope>
    <source>
        <strain evidence="2 3">MAH-34</strain>
    </source>
</reference>
<dbReference type="CDD" id="cd02440">
    <property type="entry name" value="AdoMet_MTases"/>
    <property type="match status" value="1"/>
</dbReference>
<keyword evidence="2" id="KW-0489">Methyltransferase</keyword>
<sequence length="272" mass="30705">MGKGVEKTGGMDVQEELSRANKKAWETKAYQAWVQHFGTPAELAEELKQEHKHHLRYWLKYIGDPNGKRMINLLGSHGRKAISFAMLGADVTVVDISEENHLYAKQVADAVGVKLDYICSDVLQIPNEESLGQFDIVLMEFGVLHYFTDLNAIFEVVRRRLGNKGRFLLTDFHPFARAWLNTVNLTQPSGNYFEKETREGEVAFAKLLPEEERSGLEKVLVRSWTLGEIITAIAASGLVIRALEEIPSPSDARFPEFYTLVADKVELELSPL</sequence>
<organism evidence="2 3">
    <name type="scientific">Paenibacillus anseongense</name>
    <dbReference type="NCBI Taxonomy" id="2682845"/>
    <lineage>
        <taxon>Bacteria</taxon>
        <taxon>Bacillati</taxon>
        <taxon>Bacillota</taxon>
        <taxon>Bacilli</taxon>
        <taxon>Bacillales</taxon>
        <taxon>Paenibacillaceae</taxon>
        <taxon>Paenibacillus</taxon>
    </lineage>
</organism>
<protein>
    <submittedName>
        <fullName evidence="2">Methyltransferase domain-containing protein</fullName>
    </submittedName>
</protein>
<dbReference type="Gene3D" id="3.40.50.150">
    <property type="entry name" value="Vaccinia Virus protein VP39"/>
    <property type="match status" value="1"/>
</dbReference>
<dbReference type="Pfam" id="PF08241">
    <property type="entry name" value="Methyltransf_11"/>
    <property type="match status" value="1"/>
</dbReference>
<dbReference type="GO" id="GO:0008168">
    <property type="term" value="F:methyltransferase activity"/>
    <property type="evidence" value="ECO:0007669"/>
    <property type="project" value="UniProtKB-KW"/>
</dbReference>
<keyword evidence="3" id="KW-1185">Reference proteome</keyword>
<gene>
    <name evidence="2" type="ORF">GON05_34535</name>
</gene>
<evidence type="ECO:0000259" key="1">
    <source>
        <dbReference type="Pfam" id="PF08241"/>
    </source>
</evidence>
<accession>A0ABW9UP75</accession>